<dbReference type="Proteomes" id="UP001472866">
    <property type="component" value="Chromosome 19"/>
</dbReference>
<sequence>MMLPTTSDGGGHHRQQSYGTVNPISKTVWSVKKSLRHFRTRLARENKLRLTLYAVFLLANMIWLGSTLTGLGDQEDSYQQPAARRRDSSPRASHFGSGSDSTVWGTSSKQQKGAGRRAPRKKRGEDVGAVEGDLGSMAAAAESDADPLGGDLVVRDGVISNRAGERVSIAAKVVHLKTRKDADSDLVIEGGSLRLGSIGKALRRIQCTRERRGTIVYVSGEGPEPDQMAACLRARTGMFEWKSLAALGGAPEGIVQAQAGSPEGGQASDLAAMATAQPLSTSPVASVARDFAVGGTYPVNEGQAVSFVGGKVFPGSALHLSAPVQFGGGEDLLSSRGIKGARKRVGLHALSNKRFLLSYCNSVGSVYLQQGKFSGQQGVAESSSAVMNKAKIVFSKGGKVDVIDFIMLGDEDRFVVSFTEYQSGGRLMAIAGEVLRDDVVSFGVPIEVAPSGAKEITLAPLGSNHVALMYTRMRHHEDAKRGACLVVLEHNPKFKHLDLGTGKGECAADVGTSLDGLKLVNPSNSPSQSIAKDTKLVVGYRDLVSRNTVIQHVVLHESGEAKAKSTVAQNSNSSQEAAPPGKYSATIGPAVIVHDYAVRLTDLRLTPLTSSHVIVTYSDHRGAGLILVDTSASEPSVAVGPVIISNIEVFSLSVRAQDHRTVLVGYSIKEGETWISMLIKVNVDLNSGNGEMRMQKSPLITQVLTHSEILPLDEDNFLFGYLLGAKEGEEALGVGGVLVGSFGHVIGIAASEATPGSMAPVVLSGVSAHHRGLYPGQCYYASSTGMPSLQKSAVPLGLSVSDTELLLFAPGCAA</sequence>
<evidence type="ECO:0000313" key="3">
    <source>
        <dbReference type="EMBL" id="WZN67285.1"/>
    </source>
</evidence>
<protein>
    <recommendedName>
        <fullName evidence="5">Transmembrane protein</fullName>
    </recommendedName>
</protein>
<keyword evidence="2" id="KW-0472">Membrane</keyword>
<feature type="compositionally biased region" description="Polar residues" evidence="1">
    <location>
        <begin position="96"/>
        <end position="111"/>
    </location>
</feature>
<dbReference type="AlphaFoldDB" id="A0AAX4PLQ4"/>
<dbReference type="EMBL" id="CP151519">
    <property type="protein sequence ID" value="WZN67285.1"/>
    <property type="molecule type" value="Genomic_DNA"/>
</dbReference>
<proteinExistence type="predicted"/>
<keyword evidence="2" id="KW-1133">Transmembrane helix</keyword>
<name>A0AAX4PLQ4_9CHLO</name>
<feature type="compositionally biased region" description="Polar residues" evidence="1">
    <location>
        <begin position="566"/>
        <end position="576"/>
    </location>
</feature>
<reference evidence="3 4" key="1">
    <citation type="submission" date="2024-03" db="EMBL/GenBank/DDBJ databases">
        <title>Complete genome sequence of the green alga Chloropicon roscoffensis RCC1871.</title>
        <authorList>
            <person name="Lemieux C."/>
            <person name="Pombert J.-F."/>
            <person name="Otis C."/>
            <person name="Turmel M."/>
        </authorList>
    </citation>
    <scope>NUCLEOTIDE SEQUENCE [LARGE SCALE GENOMIC DNA]</scope>
    <source>
        <strain evidence="3 4">RCC1871</strain>
    </source>
</reference>
<feature type="region of interest" description="Disordered" evidence="1">
    <location>
        <begin position="74"/>
        <end position="130"/>
    </location>
</feature>
<keyword evidence="4" id="KW-1185">Reference proteome</keyword>
<gene>
    <name evidence="3" type="ORF">HKI87_19g88580</name>
</gene>
<keyword evidence="2" id="KW-0812">Transmembrane</keyword>
<evidence type="ECO:0000313" key="4">
    <source>
        <dbReference type="Proteomes" id="UP001472866"/>
    </source>
</evidence>
<evidence type="ECO:0000256" key="1">
    <source>
        <dbReference type="SAM" id="MobiDB-lite"/>
    </source>
</evidence>
<organism evidence="3 4">
    <name type="scientific">Chloropicon roscoffensis</name>
    <dbReference type="NCBI Taxonomy" id="1461544"/>
    <lineage>
        <taxon>Eukaryota</taxon>
        <taxon>Viridiplantae</taxon>
        <taxon>Chlorophyta</taxon>
        <taxon>Chloropicophyceae</taxon>
        <taxon>Chloropicales</taxon>
        <taxon>Chloropicaceae</taxon>
        <taxon>Chloropicon</taxon>
    </lineage>
</organism>
<accession>A0AAX4PLQ4</accession>
<feature type="region of interest" description="Disordered" evidence="1">
    <location>
        <begin position="562"/>
        <end position="581"/>
    </location>
</feature>
<evidence type="ECO:0008006" key="5">
    <source>
        <dbReference type="Google" id="ProtNLM"/>
    </source>
</evidence>
<feature type="transmembrane region" description="Helical" evidence="2">
    <location>
        <begin position="50"/>
        <end position="71"/>
    </location>
</feature>
<evidence type="ECO:0000256" key="2">
    <source>
        <dbReference type="SAM" id="Phobius"/>
    </source>
</evidence>